<accession>A0A3N4RXP9</accession>
<evidence type="ECO:0000256" key="1">
    <source>
        <dbReference type="SAM" id="MobiDB-lite"/>
    </source>
</evidence>
<sequence length="346" mass="38613">MPPQHRHFHREDPDDHPTAQLPTTVDGVIARMEEIDAELDPRDGLACFNRVYLKVTRLVKEHIAEGTFKDPEFLGRMDVLFAGLYLRNVEAAKAGRPVDPSWQPLLEHRANRVVWPVQFALAGMNAHIDHDLAVAVVETCKERHTTPRTPPVHEDYEKVNDLLAGVEAEIRAEFELQIVKVATKPAEDLKHFVSAFSISSAREIAWVNANQLWIAGPLYASRLAAISAGVAATGEMILTPVVPPARRLNHPLPREAGTARHRPRGPGRAVPEAGRPCWFRSEARWIRFAGARLRGTSPNRPSPTGSTSPATSRRPLPDPGTRRSRRGRTRFSGRPARPRCAVPPWW</sequence>
<feature type="region of interest" description="Disordered" evidence="1">
    <location>
        <begin position="246"/>
        <end position="273"/>
    </location>
</feature>
<dbReference type="EMBL" id="RKQG01000002">
    <property type="protein sequence ID" value="RPE28864.1"/>
    <property type="molecule type" value="Genomic_DNA"/>
</dbReference>
<dbReference type="InterPro" id="IPR046037">
    <property type="entry name" value="DUF5995"/>
</dbReference>
<organism evidence="2 3">
    <name type="scientific">Kitasatospora cineracea</name>
    <dbReference type="NCBI Taxonomy" id="88074"/>
    <lineage>
        <taxon>Bacteria</taxon>
        <taxon>Bacillati</taxon>
        <taxon>Actinomycetota</taxon>
        <taxon>Actinomycetes</taxon>
        <taxon>Kitasatosporales</taxon>
        <taxon>Streptomycetaceae</taxon>
        <taxon>Kitasatospora</taxon>
    </lineage>
</organism>
<feature type="region of interest" description="Disordered" evidence="1">
    <location>
        <begin position="1"/>
        <end position="21"/>
    </location>
</feature>
<gene>
    <name evidence="2" type="ORF">EDD38_6009</name>
</gene>
<proteinExistence type="predicted"/>
<keyword evidence="3" id="KW-1185">Reference proteome</keyword>
<comment type="caution">
    <text evidence="2">The sequence shown here is derived from an EMBL/GenBank/DDBJ whole genome shotgun (WGS) entry which is preliminary data.</text>
</comment>
<protein>
    <submittedName>
        <fullName evidence="2">Uncharacterized protein</fullName>
    </submittedName>
</protein>
<reference evidence="2 3" key="1">
    <citation type="submission" date="2018-11" db="EMBL/GenBank/DDBJ databases">
        <title>Sequencing the genomes of 1000 actinobacteria strains.</title>
        <authorList>
            <person name="Klenk H.-P."/>
        </authorList>
    </citation>
    <scope>NUCLEOTIDE SEQUENCE [LARGE SCALE GENOMIC DNA]</scope>
    <source>
        <strain evidence="2 3">DSM 44781</strain>
    </source>
</reference>
<evidence type="ECO:0000313" key="3">
    <source>
        <dbReference type="Proteomes" id="UP000266906"/>
    </source>
</evidence>
<dbReference type="AlphaFoldDB" id="A0A3N4RXP9"/>
<dbReference type="Proteomes" id="UP000266906">
    <property type="component" value="Unassembled WGS sequence"/>
</dbReference>
<name>A0A3N4RXP9_9ACTN</name>
<feature type="compositionally biased region" description="Low complexity" evidence="1">
    <location>
        <begin position="302"/>
        <end position="314"/>
    </location>
</feature>
<dbReference type="Pfam" id="PF19458">
    <property type="entry name" value="DUF5995"/>
    <property type="match status" value="1"/>
</dbReference>
<feature type="region of interest" description="Disordered" evidence="1">
    <location>
        <begin position="291"/>
        <end position="346"/>
    </location>
</feature>
<feature type="compositionally biased region" description="Basic residues" evidence="1">
    <location>
        <begin position="322"/>
        <end position="331"/>
    </location>
</feature>
<evidence type="ECO:0000313" key="2">
    <source>
        <dbReference type="EMBL" id="RPE28864.1"/>
    </source>
</evidence>